<dbReference type="Pfam" id="PF10555">
    <property type="entry name" value="MraY_sig1"/>
    <property type="match status" value="1"/>
</dbReference>
<evidence type="ECO:0000256" key="2">
    <source>
        <dbReference type="ARBA" id="ARBA00005583"/>
    </source>
</evidence>
<comment type="subcellular location">
    <subcellularLocation>
        <location evidence="7">Cell membrane</location>
        <topology evidence="7">Multi-pass membrane protein</topology>
    </subcellularLocation>
    <subcellularLocation>
        <location evidence="1">Membrane</location>
        <topology evidence="1">Multi-pass membrane protein</topology>
    </subcellularLocation>
</comment>
<gene>
    <name evidence="7 9" type="primary">mraY</name>
    <name evidence="9" type="ORF">GCM10009741_08220</name>
</gene>
<keyword evidence="4 7" id="KW-0812">Transmembrane</keyword>
<evidence type="ECO:0000313" key="10">
    <source>
        <dbReference type="Proteomes" id="UP001500363"/>
    </source>
</evidence>
<dbReference type="PANTHER" id="PTHR22926:SF5">
    <property type="entry name" value="PHOSPHO-N-ACETYLMURAMOYL-PENTAPEPTIDE-TRANSFERASE HOMOLOG"/>
    <property type="match status" value="1"/>
</dbReference>
<reference evidence="9 10" key="1">
    <citation type="journal article" date="2019" name="Int. J. Syst. Evol. Microbiol.">
        <title>The Global Catalogue of Microorganisms (GCM) 10K type strain sequencing project: providing services to taxonomists for standard genome sequencing and annotation.</title>
        <authorList>
            <consortium name="The Broad Institute Genomics Platform"/>
            <consortium name="The Broad Institute Genome Sequencing Center for Infectious Disease"/>
            <person name="Wu L."/>
            <person name="Ma J."/>
        </authorList>
    </citation>
    <scope>NUCLEOTIDE SEQUENCE [LARGE SCALE GENOMIC DNA]</scope>
    <source>
        <strain evidence="9 10">JCM 14303</strain>
    </source>
</reference>
<dbReference type="Pfam" id="PF00953">
    <property type="entry name" value="Glycos_transf_4"/>
    <property type="match status" value="1"/>
</dbReference>
<dbReference type="CDD" id="cd06852">
    <property type="entry name" value="GT_MraY"/>
    <property type="match status" value="1"/>
</dbReference>
<keyword evidence="7" id="KW-0132">Cell division</keyword>
<keyword evidence="7" id="KW-0573">Peptidoglycan synthesis</keyword>
<dbReference type="InterPro" id="IPR018480">
    <property type="entry name" value="PNAcMuramoyl-5peptid_Trfase_CS"/>
</dbReference>
<keyword evidence="10" id="KW-1185">Reference proteome</keyword>
<dbReference type="Proteomes" id="UP001500363">
    <property type="component" value="Unassembled WGS sequence"/>
</dbReference>
<evidence type="ECO:0000256" key="6">
    <source>
        <dbReference type="ARBA" id="ARBA00023136"/>
    </source>
</evidence>
<dbReference type="PROSITE" id="PS01348">
    <property type="entry name" value="MRAY_2"/>
    <property type="match status" value="1"/>
</dbReference>
<evidence type="ECO:0000256" key="4">
    <source>
        <dbReference type="ARBA" id="ARBA00022692"/>
    </source>
</evidence>
<feature type="transmembrane region" description="Helical" evidence="7">
    <location>
        <begin position="251"/>
        <end position="270"/>
    </location>
</feature>
<organism evidence="9 10">
    <name type="scientific">Kribbella lupini</name>
    <dbReference type="NCBI Taxonomy" id="291602"/>
    <lineage>
        <taxon>Bacteria</taxon>
        <taxon>Bacillati</taxon>
        <taxon>Actinomycetota</taxon>
        <taxon>Actinomycetes</taxon>
        <taxon>Propionibacteriales</taxon>
        <taxon>Kribbellaceae</taxon>
        <taxon>Kribbella</taxon>
    </lineage>
</organism>
<feature type="transmembrane region" description="Helical" evidence="7">
    <location>
        <begin position="116"/>
        <end position="134"/>
    </location>
</feature>
<dbReference type="EMBL" id="BAAANC010000001">
    <property type="protein sequence ID" value="GAA1512894.1"/>
    <property type="molecule type" value="Genomic_DNA"/>
</dbReference>
<comment type="caution">
    <text evidence="9">The sequence shown here is derived from an EMBL/GenBank/DDBJ whole genome shotgun (WGS) entry which is preliminary data.</text>
</comment>
<name>A0ABN2A7A5_9ACTN</name>
<dbReference type="PANTHER" id="PTHR22926">
    <property type="entry name" value="PHOSPHO-N-ACETYLMURAMOYL-PENTAPEPTIDE-TRANSFERASE"/>
    <property type="match status" value="1"/>
</dbReference>
<evidence type="ECO:0000256" key="8">
    <source>
        <dbReference type="NCBIfam" id="TIGR00445"/>
    </source>
</evidence>
<dbReference type="NCBIfam" id="TIGR00445">
    <property type="entry name" value="mraY"/>
    <property type="match status" value="1"/>
</dbReference>
<comment type="pathway">
    <text evidence="7">Cell wall biogenesis; peptidoglycan biosynthesis.</text>
</comment>
<evidence type="ECO:0000256" key="7">
    <source>
        <dbReference type="HAMAP-Rule" id="MF_00038"/>
    </source>
</evidence>
<keyword evidence="5 7" id="KW-1133">Transmembrane helix</keyword>
<feature type="transmembrane region" description="Helical" evidence="7">
    <location>
        <begin position="154"/>
        <end position="173"/>
    </location>
</feature>
<dbReference type="InterPro" id="IPR003524">
    <property type="entry name" value="PNAcMuramoyl-5peptid_Trfase"/>
</dbReference>
<dbReference type="HAMAP" id="MF_00038">
    <property type="entry name" value="MraY"/>
    <property type="match status" value="1"/>
</dbReference>
<feature type="transmembrane region" description="Helical" evidence="7">
    <location>
        <begin position="332"/>
        <end position="353"/>
    </location>
</feature>
<accession>A0ABN2A7A5</accession>
<comment type="function">
    <text evidence="7">Catalyzes the initial step of the lipid cycle reactions in the biosynthesis of the cell wall peptidoglycan: transfers peptidoglycan precursor phospho-MurNAc-pentapeptide from UDP-MurNAc-pentapeptide onto the lipid carrier undecaprenyl phosphate, yielding undecaprenyl-pyrophosphoryl-MurNAc-pentapeptide, known as lipid I.</text>
</comment>
<comment type="catalytic activity">
    <reaction evidence="7">
        <text>UDP-N-acetyl-alpha-D-muramoyl-L-alanyl-gamma-D-glutamyl-meso-2,6-diaminopimeloyl-D-alanyl-D-alanine + di-trans,octa-cis-undecaprenyl phosphate = di-trans,octa-cis-undecaprenyl diphospho-N-acetyl-alpha-D-muramoyl-L-alanyl-D-glutamyl-meso-2,6-diaminopimeloyl-D-alanyl-D-alanine + UMP</text>
        <dbReference type="Rhea" id="RHEA:28386"/>
        <dbReference type="ChEBI" id="CHEBI:57865"/>
        <dbReference type="ChEBI" id="CHEBI:60392"/>
        <dbReference type="ChEBI" id="CHEBI:61386"/>
        <dbReference type="ChEBI" id="CHEBI:61387"/>
        <dbReference type="EC" id="2.7.8.13"/>
    </reaction>
</comment>
<keyword evidence="7" id="KW-0133">Cell shape</keyword>
<proteinExistence type="inferred from homology"/>
<evidence type="ECO:0000313" key="9">
    <source>
        <dbReference type="EMBL" id="GAA1512894.1"/>
    </source>
</evidence>
<dbReference type="RefSeq" id="WP_344169522.1">
    <property type="nucleotide sequence ID" value="NZ_BAAANC010000001.1"/>
</dbReference>
<keyword evidence="3 7" id="KW-0808">Transferase</keyword>
<evidence type="ECO:0000256" key="5">
    <source>
        <dbReference type="ARBA" id="ARBA00022989"/>
    </source>
</evidence>
<dbReference type="EC" id="2.7.8.13" evidence="7 8"/>
<sequence>MISILFAGAISMVLTLLGTRLAINLLSKRGYGQEIRDDGPTSHHTKRGTPTMGGTVFIIATIVGYFAAKLLTMKPPSASAILVLFLFAGMGAVGFLDDFIKIFRQRSLGLRSKAKLAGQTMVAVVFAVLALQFADERGQTPASPFISFIRDIQWLHLLPVLVVIWILLLIAGMSNGVNLADGLDGLATGASMMVFGAYTLICIWQSNQSCATAPGAKCYEVRDPLDLAVVAAALTGALFGFLWWNASPAKIFMGDTGSLSLGGAVAGFGVMTRTELLVLLLGGLFVIITASVILQVSWFKITKRTGGVGKRLFRMAPLQHHFEMLGWEQVNVVIRFWIISGLCVATGLGLFYAEWVAG</sequence>
<keyword evidence="7" id="KW-1003">Cell membrane</keyword>
<dbReference type="InterPro" id="IPR000715">
    <property type="entry name" value="Glycosyl_transferase_4"/>
</dbReference>
<keyword evidence="7" id="KW-0961">Cell wall biogenesis/degradation</keyword>
<feature type="transmembrane region" description="Helical" evidence="7">
    <location>
        <begin position="225"/>
        <end position="245"/>
    </location>
</feature>
<keyword evidence="7" id="KW-0479">Metal-binding</keyword>
<evidence type="ECO:0000256" key="1">
    <source>
        <dbReference type="ARBA" id="ARBA00004141"/>
    </source>
</evidence>
<keyword evidence="7" id="KW-0460">Magnesium</keyword>
<keyword evidence="7" id="KW-0131">Cell cycle</keyword>
<keyword evidence="6 7" id="KW-0472">Membrane</keyword>
<feature type="transmembrane region" description="Helical" evidence="7">
    <location>
        <begin position="52"/>
        <end position="71"/>
    </location>
</feature>
<feature type="transmembrane region" description="Helical" evidence="7">
    <location>
        <begin position="185"/>
        <end position="204"/>
    </location>
</feature>
<comment type="similarity">
    <text evidence="2 7">Belongs to the glycosyltransferase 4 family. MraY subfamily.</text>
</comment>
<protein>
    <recommendedName>
        <fullName evidence="7 8">Phospho-N-acetylmuramoyl-pentapeptide-transferase</fullName>
        <ecNumber evidence="7 8">2.7.8.13</ecNumber>
    </recommendedName>
    <alternativeName>
        <fullName evidence="7">UDP-MurNAc-pentapeptide phosphotransferase</fullName>
    </alternativeName>
</protein>
<feature type="transmembrane region" description="Helical" evidence="7">
    <location>
        <begin position="78"/>
        <end position="96"/>
    </location>
</feature>
<evidence type="ECO:0000256" key="3">
    <source>
        <dbReference type="ARBA" id="ARBA00022679"/>
    </source>
</evidence>
<feature type="transmembrane region" description="Helical" evidence="7">
    <location>
        <begin position="277"/>
        <end position="298"/>
    </location>
</feature>
<comment type="cofactor">
    <cofactor evidence="7">
        <name>Mg(2+)</name>
        <dbReference type="ChEBI" id="CHEBI:18420"/>
    </cofactor>
</comment>